<dbReference type="Proteomes" id="UP000597762">
    <property type="component" value="Unassembled WGS sequence"/>
</dbReference>
<reference evidence="5" key="1">
    <citation type="submission" date="2021-01" db="EMBL/GenBank/DDBJ databases">
        <authorList>
            <person name="Li R."/>
            <person name="Bekaert M."/>
        </authorList>
    </citation>
    <scope>NUCLEOTIDE SEQUENCE</scope>
    <source>
        <strain evidence="5">Farmed</strain>
    </source>
</reference>
<dbReference type="PANTHER" id="PTHR33327:SF3">
    <property type="entry name" value="RNA-DIRECTED DNA POLYMERASE"/>
    <property type="match status" value="1"/>
</dbReference>
<accession>A0A812C6G4</accession>
<dbReference type="OrthoDB" id="6151492at2759"/>
<sequence>MEEELMKIKAENESLKTNCQNETLSHDGESQAYQTELDRIKQELQETKLELQKQQEAYKLLKQELEEEKLNKPTDIEESLADVDHDLQQMRQELHKLMGVIEIKDQEIENLSKQLKSAQTQVYNQEETVKQMKETIQQIETKAASNLSSASSNDGIMSKQNGDHNDGQRLEEIIHQFPNVTLRSASMVENLSSVDETVKVADAPSNDERLQSLIAKYRNPSDQSSSPEKNRSVGRPHSVGPGSNFGGMSRILGLTTPKPFYLSSAGSKFNRFSGSGISTINPPANVNTASTTTSSVPLSTDASAANLSSQSSTFSSLNASEDVPKPSVKIGVSNRPPLPPPRPASRPSSAHNPEAFFHCQHISLSLSLSLSVSLSLPGRLPSCDPARQSTQGRNDYASAVRVDPLSLQAPTRSLLKYRHPGIDWTSNTAVPSAYHQAVALKPDNAPSKLHDRTTTNDYFHATHKPPSVQRTEHQELVSAVGSHFLSTENDFTASKIRQRGTSFATFSCRRSSRHLGTCTRAGAIYSPQGCDFETTRRSDEELLRELFTHVTWGDRTPSQLLRFMRSRLGKHSMAESILRELWMDKLPTTITQILAPIADNTPLDQLANSADRIATKLDQGVCAVQRPDDTPAKETDLEKAVADLQHQLQDIRMLLSRKSRGPMPATGGWRRRARSTSRDRRVDPELCCRRVGAAEPPGKNIRSRLFYVWDRRNHIKFLVDTGAAISVIPPKEQQDRKATPYKLQAANGSTIETYGAKTLTLNIGMRRDFTWTFTQADVKTPILGADFLAHYDLAVHMNTRTLSDNTTNIAVKGTLSRHNTTGISDYQAAILHDSLTKDELTTPALSASILSLLKRRRALYSSTDIQGSTGPRTPLFHRPTT</sequence>
<feature type="domain" description="Peptidase A2" evidence="4">
    <location>
        <begin position="715"/>
        <end position="787"/>
    </location>
</feature>
<feature type="region of interest" description="Disordered" evidence="3">
    <location>
        <begin position="312"/>
        <end position="352"/>
    </location>
</feature>
<protein>
    <recommendedName>
        <fullName evidence="4">Peptidase A2 domain-containing protein</fullName>
    </recommendedName>
</protein>
<dbReference type="SUPFAM" id="SSF50630">
    <property type="entry name" value="Acid proteases"/>
    <property type="match status" value="1"/>
</dbReference>
<organism evidence="5 6">
    <name type="scientific">Acanthosepion pharaonis</name>
    <name type="common">Pharaoh cuttlefish</name>
    <name type="synonym">Sepia pharaonis</name>
    <dbReference type="NCBI Taxonomy" id="158019"/>
    <lineage>
        <taxon>Eukaryota</taxon>
        <taxon>Metazoa</taxon>
        <taxon>Spiralia</taxon>
        <taxon>Lophotrochozoa</taxon>
        <taxon>Mollusca</taxon>
        <taxon>Cephalopoda</taxon>
        <taxon>Coleoidea</taxon>
        <taxon>Decapodiformes</taxon>
        <taxon>Sepiida</taxon>
        <taxon>Sepiina</taxon>
        <taxon>Sepiidae</taxon>
        <taxon>Acanthosepion</taxon>
    </lineage>
</organism>
<dbReference type="PANTHER" id="PTHR33327">
    <property type="entry name" value="ENDONUCLEASE"/>
    <property type="match status" value="1"/>
</dbReference>
<proteinExistence type="predicted"/>
<gene>
    <name evidence="5" type="ORF">SPHA_29304</name>
</gene>
<feature type="region of interest" description="Disordered" evidence="3">
    <location>
        <begin position="278"/>
        <end position="298"/>
    </location>
</feature>
<evidence type="ECO:0000256" key="3">
    <source>
        <dbReference type="SAM" id="MobiDB-lite"/>
    </source>
</evidence>
<dbReference type="InterPro" id="IPR001995">
    <property type="entry name" value="Peptidase_A2_cat"/>
</dbReference>
<evidence type="ECO:0000259" key="4">
    <source>
        <dbReference type="PROSITE" id="PS50175"/>
    </source>
</evidence>
<evidence type="ECO:0000256" key="1">
    <source>
        <dbReference type="ARBA" id="ARBA00022801"/>
    </source>
</evidence>
<dbReference type="GO" id="GO:0006508">
    <property type="term" value="P:proteolysis"/>
    <property type="evidence" value="ECO:0007669"/>
    <property type="project" value="InterPro"/>
</dbReference>
<dbReference type="EMBL" id="CAHIKZ030001165">
    <property type="protein sequence ID" value="CAE1255003.1"/>
    <property type="molecule type" value="Genomic_DNA"/>
</dbReference>
<dbReference type="PROSITE" id="PS50175">
    <property type="entry name" value="ASP_PROT_RETROV"/>
    <property type="match status" value="1"/>
</dbReference>
<evidence type="ECO:0000313" key="6">
    <source>
        <dbReference type="Proteomes" id="UP000597762"/>
    </source>
</evidence>
<feature type="region of interest" description="Disordered" evidence="3">
    <location>
        <begin position="216"/>
        <end position="245"/>
    </location>
</feature>
<dbReference type="InterPro" id="IPR034132">
    <property type="entry name" value="RP_Saci-like"/>
</dbReference>
<dbReference type="InterPro" id="IPR001969">
    <property type="entry name" value="Aspartic_peptidase_AS"/>
</dbReference>
<comment type="caution">
    <text evidence="5">The sequence shown here is derived from an EMBL/GenBank/DDBJ whole genome shotgun (WGS) entry which is preliminary data.</text>
</comment>
<dbReference type="CDD" id="cd06094">
    <property type="entry name" value="RP_Saci_like"/>
    <property type="match status" value="1"/>
</dbReference>
<evidence type="ECO:0000313" key="5">
    <source>
        <dbReference type="EMBL" id="CAE1255003.1"/>
    </source>
</evidence>
<dbReference type="PROSITE" id="PS00141">
    <property type="entry name" value="ASP_PROTEASE"/>
    <property type="match status" value="1"/>
</dbReference>
<feature type="compositionally biased region" description="Low complexity" evidence="3">
    <location>
        <begin position="281"/>
        <end position="298"/>
    </location>
</feature>
<dbReference type="AlphaFoldDB" id="A0A812C6G4"/>
<dbReference type="InterPro" id="IPR021109">
    <property type="entry name" value="Peptidase_aspartic_dom_sf"/>
</dbReference>
<feature type="region of interest" description="Disordered" evidence="3">
    <location>
        <begin position="143"/>
        <end position="165"/>
    </location>
</feature>
<dbReference type="Gene3D" id="2.40.70.10">
    <property type="entry name" value="Acid Proteases"/>
    <property type="match status" value="1"/>
</dbReference>
<keyword evidence="1" id="KW-0378">Hydrolase</keyword>
<feature type="coiled-coil region" evidence="2">
    <location>
        <begin position="30"/>
        <end position="142"/>
    </location>
</feature>
<feature type="compositionally biased region" description="Low complexity" evidence="3">
    <location>
        <begin position="143"/>
        <end position="153"/>
    </location>
</feature>
<name>A0A812C6G4_ACAPH</name>
<dbReference type="GO" id="GO:0004190">
    <property type="term" value="F:aspartic-type endopeptidase activity"/>
    <property type="evidence" value="ECO:0007669"/>
    <property type="project" value="InterPro"/>
</dbReference>
<keyword evidence="2" id="KW-0175">Coiled coil</keyword>
<keyword evidence="6" id="KW-1185">Reference proteome</keyword>
<evidence type="ECO:0000256" key="2">
    <source>
        <dbReference type="SAM" id="Coils"/>
    </source>
</evidence>
<dbReference type="FunFam" id="2.40.70.10:FF:000130">
    <property type="entry name" value="Retrovirus-related Pol polyprotein from transposon opus-like Protein"/>
    <property type="match status" value="1"/>
</dbReference>